<evidence type="ECO:0000313" key="2">
    <source>
        <dbReference type="EMBL" id="MFI0915301.1"/>
    </source>
</evidence>
<gene>
    <name evidence="2" type="ORF">ACH4TF_33445</name>
</gene>
<accession>A0ABW7TGL0</accession>
<sequence>MGRRSSYRTSRPRRSRREVDVNIDNGAQEPRNLIKYGGPWAVTLAGGIVVEGLHAIAVTNPVTSSLTSLALAATGYGLTQFMRTLDLRAKVDKQTRILHTVNCATVTAGATLGTVIGLESAATAGAWLLAGTGMSIANNLWSAFGTKGKEGKGEGKWARLESEINLAKHELKEAESNGRGTVIAKVEAKDGATADDFARKLPAMAAALKVGVGRITHHVNDDDVSDITMRVQVADLLKEGVKWPGPSAFGSSFGDTPLPLGRYEDGEDLLVNIPGVLLDPKGLATGNVEHCVAQGTNGAGKTQGNSMLITEAATRSEVSIAILDCAKPDQDYGHVRHAADMWITTEGEVKRFFKQLAGPVIKNRAAYLASKGLARWEPGCGLNFLLIVCEEAADYADGESYAKVLRTIRAAGGWVLTSIQRATHDQMDTTARSNHPAGMAYGLADGAEAAYVLPPEAIEAGAFPGWGNRKPGYLYAAGLGIPQERWHVVARTYYAERDTLAAAVTAGMNVRTPLDEVTREAFGPLWTGRTYFTTPLLAGSSTAAAPAPAPAPAPRPSETAPEQGNAGDQAGLHEDLDDDEEEVEVSEEVIQKETEELLEMLEELLQQDPEPGAYEGLSVEEEITAPADDAPLFELPPPVDENEQFSQEECRAAILNRLHEWFTTGKASFEPKELSDLWLRVALKTPRNWWNRLRSELLESGVIEDSDEYGQYDLVRDPLAENNGE</sequence>
<reference evidence="2 3" key="1">
    <citation type="submission" date="2024-10" db="EMBL/GenBank/DDBJ databases">
        <title>The Natural Products Discovery Center: Release of the First 8490 Sequenced Strains for Exploring Actinobacteria Biosynthetic Diversity.</title>
        <authorList>
            <person name="Kalkreuter E."/>
            <person name="Kautsar S.A."/>
            <person name="Yang D."/>
            <person name="Bader C.D."/>
            <person name="Teijaro C.N."/>
            <person name="Fluegel L."/>
            <person name="Davis C.M."/>
            <person name="Simpson J.R."/>
            <person name="Lauterbach L."/>
            <person name="Steele A.D."/>
            <person name="Gui C."/>
            <person name="Meng S."/>
            <person name="Li G."/>
            <person name="Viehrig K."/>
            <person name="Ye F."/>
            <person name="Su P."/>
            <person name="Kiefer A.F."/>
            <person name="Nichols A."/>
            <person name="Cepeda A.J."/>
            <person name="Yan W."/>
            <person name="Fan B."/>
            <person name="Jiang Y."/>
            <person name="Adhikari A."/>
            <person name="Zheng C.-J."/>
            <person name="Schuster L."/>
            <person name="Cowan T.M."/>
            <person name="Smanski M.J."/>
            <person name="Chevrette M.G."/>
            <person name="De Carvalho L.P.S."/>
            <person name="Shen B."/>
        </authorList>
    </citation>
    <scope>NUCLEOTIDE SEQUENCE [LARGE SCALE GENOMIC DNA]</scope>
    <source>
        <strain evidence="2 3">NPDC020979</strain>
    </source>
</reference>
<feature type="compositionally biased region" description="Acidic residues" evidence="1">
    <location>
        <begin position="575"/>
        <end position="587"/>
    </location>
</feature>
<evidence type="ECO:0000313" key="3">
    <source>
        <dbReference type="Proteomes" id="UP001611162"/>
    </source>
</evidence>
<proteinExistence type="predicted"/>
<name>A0ABW7TGL0_9ACTN</name>
<comment type="caution">
    <text evidence="2">The sequence shown here is derived from an EMBL/GenBank/DDBJ whole genome shotgun (WGS) entry which is preliminary data.</text>
</comment>
<dbReference type="EMBL" id="JBIRRB010000020">
    <property type="protein sequence ID" value="MFI0915301.1"/>
    <property type="molecule type" value="Genomic_DNA"/>
</dbReference>
<keyword evidence="3" id="KW-1185">Reference proteome</keyword>
<dbReference type="SUPFAM" id="SSF52540">
    <property type="entry name" value="P-loop containing nucleoside triphosphate hydrolases"/>
    <property type="match status" value="1"/>
</dbReference>
<evidence type="ECO:0000256" key="1">
    <source>
        <dbReference type="SAM" id="MobiDB-lite"/>
    </source>
</evidence>
<dbReference type="RefSeq" id="WP_397614891.1">
    <property type="nucleotide sequence ID" value="NZ_JBIRRB010000020.1"/>
</dbReference>
<dbReference type="InterPro" id="IPR027417">
    <property type="entry name" value="P-loop_NTPase"/>
</dbReference>
<protein>
    <recommendedName>
        <fullName evidence="4">TraB protein</fullName>
    </recommendedName>
</protein>
<organism evidence="2 3">
    <name type="scientific">Streptomyces abikoensis</name>
    <dbReference type="NCBI Taxonomy" id="97398"/>
    <lineage>
        <taxon>Bacteria</taxon>
        <taxon>Bacillati</taxon>
        <taxon>Actinomycetota</taxon>
        <taxon>Actinomycetes</taxon>
        <taxon>Kitasatosporales</taxon>
        <taxon>Streptomycetaceae</taxon>
        <taxon>Streptomyces</taxon>
    </lineage>
</organism>
<evidence type="ECO:0008006" key="4">
    <source>
        <dbReference type="Google" id="ProtNLM"/>
    </source>
</evidence>
<feature type="region of interest" description="Disordered" evidence="1">
    <location>
        <begin position="541"/>
        <end position="589"/>
    </location>
</feature>
<dbReference type="Gene3D" id="3.40.50.300">
    <property type="entry name" value="P-loop containing nucleotide triphosphate hydrolases"/>
    <property type="match status" value="1"/>
</dbReference>
<dbReference type="Proteomes" id="UP001611162">
    <property type="component" value="Unassembled WGS sequence"/>
</dbReference>